<keyword evidence="1" id="KW-0732">Signal</keyword>
<sequence length="60" mass="6430">MKGFCGAHGACLILIVVVVATVELVKSPSANMQAIKQATNRPTNCQKYEIYTLSLAGNYV</sequence>
<accession>A0A811VHW2</accession>
<protein>
    <submittedName>
        <fullName evidence="2">(Mediterranean fruit fly) hypothetical protein</fullName>
    </submittedName>
</protein>
<dbReference type="AlphaFoldDB" id="A0A811VHW2"/>
<dbReference type="EMBL" id="CAJHJT010000056">
    <property type="protein sequence ID" value="CAD7014837.1"/>
    <property type="molecule type" value="Genomic_DNA"/>
</dbReference>
<proteinExistence type="predicted"/>
<comment type="caution">
    <text evidence="2">The sequence shown here is derived from an EMBL/GenBank/DDBJ whole genome shotgun (WGS) entry which is preliminary data.</text>
</comment>
<keyword evidence="3" id="KW-1185">Reference proteome</keyword>
<feature type="chain" id="PRO_5032789592" evidence="1">
    <location>
        <begin position="21"/>
        <end position="60"/>
    </location>
</feature>
<reference evidence="2" key="1">
    <citation type="submission" date="2020-11" db="EMBL/GenBank/DDBJ databases">
        <authorList>
            <person name="Whitehead M."/>
        </authorList>
    </citation>
    <scope>NUCLEOTIDE SEQUENCE</scope>
    <source>
        <strain evidence="2">EGII</strain>
    </source>
</reference>
<dbReference type="Proteomes" id="UP000606786">
    <property type="component" value="Unassembled WGS sequence"/>
</dbReference>
<evidence type="ECO:0000313" key="2">
    <source>
        <dbReference type="EMBL" id="CAD7014837.1"/>
    </source>
</evidence>
<gene>
    <name evidence="2" type="ORF">CCAP1982_LOCUS22804</name>
</gene>
<feature type="signal peptide" evidence="1">
    <location>
        <begin position="1"/>
        <end position="20"/>
    </location>
</feature>
<organism evidence="2 3">
    <name type="scientific">Ceratitis capitata</name>
    <name type="common">Mediterranean fruit fly</name>
    <name type="synonym">Tephritis capitata</name>
    <dbReference type="NCBI Taxonomy" id="7213"/>
    <lineage>
        <taxon>Eukaryota</taxon>
        <taxon>Metazoa</taxon>
        <taxon>Ecdysozoa</taxon>
        <taxon>Arthropoda</taxon>
        <taxon>Hexapoda</taxon>
        <taxon>Insecta</taxon>
        <taxon>Pterygota</taxon>
        <taxon>Neoptera</taxon>
        <taxon>Endopterygota</taxon>
        <taxon>Diptera</taxon>
        <taxon>Brachycera</taxon>
        <taxon>Muscomorpha</taxon>
        <taxon>Tephritoidea</taxon>
        <taxon>Tephritidae</taxon>
        <taxon>Ceratitis</taxon>
        <taxon>Ceratitis</taxon>
    </lineage>
</organism>
<evidence type="ECO:0000313" key="3">
    <source>
        <dbReference type="Proteomes" id="UP000606786"/>
    </source>
</evidence>
<evidence type="ECO:0000256" key="1">
    <source>
        <dbReference type="SAM" id="SignalP"/>
    </source>
</evidence>
<name>A0A811VHW2_CERCA</name>